<feature type="compositionally biased region" description="Gly residues" evidence="2">
    <location>
        <begin position="335"/>
        <end position="344"/>
    </location>
</feature>
<dbReference type="Proteomes" id="UP000733379">
    <property type="component" value="Unassembled WGS sequence"/>
</dbReference>
<feature type="region of interest" description="Disordered" evidence="2">
    <location>
        <begin position="17"/>
        <end position="42"/>
    </location>
</feature>
<feature type="compositionally biased region" description="Basic and acidic residues" evidence="2">
    <location>
        <begin position="393"/>
        <end position="405"/>
    </location>
</feature>
<reference evidence="4 5" key="1">
    <citation type="submission" date="2021-06" db="EMBL/GenBank/DDBJ databases">
        <title>Actinomycetes sequencing.</title>
        <authorList>
            <person name="Shan Q."/>
        </authorList>
    </citation>
    <scope>NUCLEOTIDE SEQUENCE [LARGE SCALE GENOMIC DNA]</scope>
    <source>
        <strain evidence="4 5">NEAU-G5</strain>
    </source>
</reference>
<dbReference type="InterPro" id="IPR000030">
    <property type="entry name" value="PPE_dom"/>
</dbReference>
<evidence type="ECO:0000256" key="1">
    <source>
        <dbReference type="ARBA" id="ARBA00010652"/>
    </source>
</evidence>
<evidence type="ECO:0000313" key="4">
    <source>
        <dbReference type="EMBL" id="MBU3067108.1"/>
    </source>
</evidence>
<dbReference type="SUPFAM" id="SSF140459">
    <property type="entry name" value="PE/PPE dimer-like"/>
    <property type="match status" value="1"/>
</dbReference>
<organism evidence="4 5">
    <name type="scientific">Nocardia albiluteola</name>
    <dbReference type="NCBI Taxonomy" id="2842303"/>
    <lineage>
        <taxon>Bacteria</taxon>
        <taxon>Bacillati</taxon>
        <taxon>Actinomycetota</taxon>
        <taxon>Actinomycetes</taxon>
        <taxon>Mycobacteriales</taxon>
        <taxon>Nocardiaceae</taxon>
        <taxon>Nocardia</taxon>
    </lineage>
</organism>
<proteinExistence type="inferred from homology"/>
<gene>
    <name evidence="4" type="ORF">KO481_37010</name>
</gene>
<sequence>MGFGDFISSLTGLFDPSVSPTQSATNAGTQGQQDRATAQTQGATLAQNFHGDYLPEGVAAMMESFDTMSHDRIIQYRDKVVPNDMNESAGRWKTLADDTHTKATLFQGAIEGLINNGWSGASAESAKANVRKYVDDVDTLKNAAAIVATKISDAAATLTQVKAQIPDKPQNRATSVLGIVTDVVTGVTGNPTSLIGSVMADHGRRDNAQNAARDVMNNVYKKYLPESDQNVPKMPGVTTADNTSHTGASGPVGPSSSYGPSSNSNAHSYGPSTSNSPTGASGPSSPSSSTSSSTSPSSLNLPDAKTGTSSNLSGLSSSMSGTNTSTAGYSPSGVGTAGTTGTGGLNSSTGGLGSSVPGTTGTTTTTAANATTAAGKTTSGMPSGMMGGAGQKGKGEGDGEHKTPEWLKGIQEELVGPEPKLLPGGVIGGDYADS</sequence>
<protein>
    <submittedName>
        <fullName evidence="4">PPE domain-containing protein</fullName>
    </submittedName>
</protein>
<dbReference type="EMBL" id="JAHKNI010000019">
    <property type="protein sequence ID" value="MBU3067108.1"/>
    <property type="molecule type" value="Genomic_DNA"/>
</dbReference>
<dbReference type="InterPro" id="IPR038332">
    <property type="entry name" value="PPE_sf"/>
</dbReference>
<dbReference type="Pfam" id="PF00823">
    <property type="entry name" value="PPE"/>
    <property type="match status" value="1"/>
</dbReference>
<accession>A0ABS6BD16</accession>
<feature type="compositionally biased region" description="Polar residues" evidence="2">
    <location>
        <begin position="18"/>
        <end position="35"/>
    </location>
</feature>
<dbReference type="Gene3D" id="1.20.1260.20">
    <property type="entry name" value="PPE superfamily"/>
    <property type="match status" value="1"/>
</dbReference>
<feature type="compositionally biased region" description="Low complexity" evidence="2">
    <location>
        <begin position="345"/>
        <end position="384"/>
    </location>
</feature>
<feature type="compositionally biased region" description="Low complexity" evidence="2">
    <location>
        <begin position="306"/>
        <end position="334"/>
    </location>
</feature>
<feature type="compositionally biased region" description="Low complexity" evidence="2">
    <location>
        <begin position="249"/>
        <end position="298"/>
    </location>
</feature>
<keyword evidence="5" id="KW-1185">Reference proteome</keyword>
<evidence type="ECO:0000313" key="5">
    <source>
        <dbReference type="Proteomes" id="UP000733379"/>
    </source>
</evidence>
<evidence type="ECO:0000259" key="3">
    <source>
        <dbReference type="Pfam" id="PF00823"/>
    </source>
</evidence>
<feature type="domain" description="PPE" evidence="3">
    <location>
        <begin position="83"/>
        <end position="201"/>
    </location>
</feature>
<comment type="similarity">
    <text evidence="1">Belongs to the mycobacterial PPE family.</text>
</comment>
<dbReference type="RefSeq" id="WP_215923198.1">
    <property type="nucleotide sequence ID" value="NZ_JAHKNI010000019.1"/>
</dbReference>
<feature type="region of interest" description="Disordered" evidence="2">
    <location>
        <begin position="226"/>
        <end position="434"/>
    </location>
</feature>
<name>A0ABS6BD16_9NOCA</name>
<evidence type="ECO:0000256" key="2">
    <source>
        <dbReference type="SAM" id="MobiDB-lite"/>
    </source>
</evidence>
<comment type="caution">
    <text evidence="4">The sequence shown here is derived from an EMBL/GenBank/DDBJ whole genome shotgun (WGS) entry which is preliminary data.</text>
</comment>